<evidence type="ECO:0000256" key="2">
    <source>
        <dbReference type="ARBA" id="ARBA00023125"/>
    </source>
</evidence>
<dbReference type="SUPFAM" id="SSF55136">
    <property type="entry name" value="Probable bacterial effector-binding domain"/>
    <property type="match status" value="1"/>
</dbReference>
<dbReference type="InterPro" id="IPR029441">
    <property type="entry name" value="Cass2"/>
</dbReference>
<keyword evidence="2" id="KW-0238">DNA-binding</keyword>
<dbReference type="InterPro" id="IPR050959">
    <property type="entry name" value="MarA-like"/>
</dbReference>
<proteinExistence type="predicted"/>
<dbReference type="InterPro" id="IPR010499">
    <property type="entry name" value="AraC_E-bd"/>
</dbReference>
<evidence type="ECO:0000256" key="3">
    <source>
        <dbReference type="ARBA" id="ARBA00023163"/>
    </source>
</evidence>
<protein>
    <submittedName>
        <fullName evidence="5">AraC family transcriptional regulator</fullName>
    </submittedName>
</protein>
<organism evidence="5 6">
    <name type="scientific">Paenibacillus polysaccharolyticus</name>
    <dbReference type="NCBI Taxonomy" id="582692"/>
    <lineage>
        <taxon>Bacteria</taxon>
        <taxon>Bacillati</taxon>
        <taxon>Bacillota</taxon>
        <taxon>Bacilli</taxon>
        <taxon>Bacillales</taxon>
        <taxon>Paenibacillaceae</taxon>
        <taxon>Paenibacillus</taxon>
    </lineage>
</organism>
<dbReference type="SUPFAM" id="SSF46689">
    <property type="entry name" value="Homeodomain-like"/>
    <property type="match status" value="2"/>
</dbReference>
<dbReference type="Pfam" id="PF14526">
    <property type="entry name" value="Cass2"/>
    <property type="match status" value="1"/>
</dbReference>
<dbReference type="STRING" id="582692.SAMN05720606_102267"/>
<keyword evidence="3" id="KW-0804">Transcription</keyword>
<dbReference type="AlphaFoldDB" id="A0A1G5CZV4"/>
<evidence type="ECO:0000313" key="6">
    <source>
        <dbReference type="Proteomes" id="UP000198538"/>
    </source>
</evidence>
<dbReference type="InterPro" id="IPR009057">
    <property type="entry name" value="Homeodomain-like_sf"/>
</dbReference>
<dbReference type="EMBL" id="FMVM01000002">
    <property type="protein sequence ID" value="SCY07740.1"/>
    <property type="molecule type" value="Genomic_DNA"/>
</dbReference>
<dbReference type="Pfam" id="PF12833">
    <property type="entry name" value="HTH_18"/>
    <property type="match status" value="1"/>
</dbReference>
<dbReference type="SMART" id="SM00871">
    <property type="entry name" value="AraC_E_bind"/>
    <property type="match status" value="1"/>
</dbReference>
<keyword evidence="1" id="KW-0805">Transcription regulation</keyword>
<dbReference type="Gene3D" id="1.10.10.60">
    <property type="entry name" value="Homeodomain-like"/>
    <property type="match status" value="2"/>
</dbReference>
<evidence type="ECO:0000256" key="1">
    <source>
        <dbReference type="ARBA" id="ARBA00023015"/>
    </source>
</evidence>
<sequence>MDWLMRMNRALDHIETNLSNEISLNDVAQCACCSSYQFQRMFSFITNVPLAEYIRRRRLTLAAIELQNSDAKVLDIAIKYGYESPVSFARAFHALHGVNPARAREKGTALKAYPRLSFLISIKGAEPMNYRIETKESFDVFGIEKIFDLNGKETPADLWKQSHENGEVERLALHANGLPEYVDQNYHPVHAVCSYRPTEEETFPYMLCAFRTETSETAGYKVISIPAYTWAVFSSEPFGWDQLGEVMDTLYKRFFSEWLPTAGYEQVDGLEFEVTGSKDGLQFVELWFAVRKIM</sequence>
<accession>A0A1G5CZV4</accession>
<dbReference type="RefSeq" id="WP_090916173.1">
    <property type="nucleotide sequence ID" value="NZ_FMVM01000002.1"/>
</dbReference>
<evidence type="ECO:0000259" key="4">
    <source>
        <dbReference type="PROSITE" id="PS01124"/>
    </source>
</evidence>
<name>A0A1G5CZV4_9BACL</name>
<dbReference type="PANTHER" id="PTHR47504:SF5">
    <property type="entry name" value="RIGHT ORIGIN-BINDING PROTEIN"/>
    <property type="match status" value="1"/>
</dbReference>
<dbReference type="Proteomes" id="UP000198538">
    <property type="component" value="Unassembled WGS sequence"/>
</dbReference>
<dbReference type="GO" id="GO:0043565">
    <property type="term" value="F:sequence-specific DNA binding"/>
    <property type="evidence" value="ECO:0007669"/>
    <property type="project" value="InterPro"/>
</dbReference>
<evidence type="ECO:0000313" key="5">
    <source>
        <dbReference type="EMBL" id="SCY07740.1"/>
    </source>
</evidence>
<dbReference type="Gene3D" id="3.20.80.10">
    <property type="entry name" value="Regulatory factor, effector binding domain"/>
    <property type="match status" value="1"/>
</dbReference>
<feature type="domain" description="HTH araC/xylS-type" evidence="4">
    <location>
        <begin position="8"/>
        <end position="106"/>
    </location>
</feature>
<dbReference type="PROSITE" id="PS01124">
    <property type="entry name" value="HTH_ARAC_FAMILY_2"/>
    <property type="match status" value="1"/>
</dbReference>
<keyword evidence="6" id="KW-1185">Reference proteome</keyword>
<dbReference type="GO" id="GO:0003700">
    <property type="term" value="F:DNA-binding transcription factor activity"/>
    <property type="evidence" value="ECO:0007669"/>
    <property type="project" value="InterPro"/>
</dbReference>
<dbReference type="SMART" id="SM00342">
    <property type="entry name" value="HTH_ARAC"/>
    <property type="match status" value="1"/>
</dbReference>
<gene>
    <name evidence="5" type="ORF">SAMN05720606_102267</name>
</gene>
<dbReference type="InterPro" id="IPR018060">
    <property type="entry name" value="HTH_AraC"/>
</dbReference>
<dbReference type="PANTHER" id="PTHR47504">
    <property type="entry name" value="RIGHT ORIGIN-BINDING PROTEIN"/>
    <property type="match status" value="1"/>
</dbReference>
<dbReference type="InterPro" id="IPR011256">
    <property type="entry name" value="Reg_factor_effector_dom_sf"/>
</dbReference>
<reference evidence="6" key="1">
    <citation type="submission" date="2016-10" db="EMBL/GenBank/DDBJ databases">
        <authorList>
            <person name="Varghese N."/>
            <person name="Submissions S."/>
        </authorList>
    </citation>
    <scope>NUCLEOTIDE SEQUENCE [LARGE SCALE GENOMIC DNA]</scope>
    <source>
        <strain evidence="6">BL9</strain>
    </source>
</reference>